<dbReference type="AlphaFoldDB" id="A0AA96GKE7"/>
<accession>A0AA96GKE7</accession>
<keyword evidence="1" id="KW-0812">Transmembrane</keyword>
<dbReference type="EMBL" id="CP116968">
    <property type="protein sequence ID" value="WNM63561.1"/>
    <property type="molecule type" value="Genomic_DNA"/>
</dbReference>
<evidence type="ECO:0000313" key="2">
    <source>
        <dbReference type="EMBL" id="WNM63561.1"/>
    </source>
</evidence>
<organism evidence="2 3">
    <name type="scientific">Candidatus Nitrospira neomarina</name>
    <dbReference type="NCBI Taxonomy" id="3020899"/>
    <lineage>
        <taxon>Bacteria</taxon>
        <taxon>Pseudomonadati</taxon>
        <taxon>Nitrospirota</taxon>
        <taxon>Nitrospiria</taxon>
        <taxon>Nitrospirales</taxon>
        <taxon>Nitrospiraceae</taxon>
        <taxon>Nitrospira</taxon>
    </lineage>
</organism>
<reference evidence="2 3" key="1">
    <citation type="submission" date="2023-01" db="EMBL/GenBank/DDBJ databases">
        <title>Cultivation and genomic characterization of new, ubiquitous marine nitrite-oxidizing bacteria from the Nitrospirales.</title>
        <authorList>
            <person name="Mueller A.J."/>
            <person name="Daebeler A."/>
            <person name="Herbold C.W."/>
            <person name="Kirkegaard R.H."/>
            <person name="Daims H."/>
        </authorList>
    </citation>
    <scope>NUCLEOTIDE SEQUENCE [LARGE SCALE GENOMIC DNA]</scope>
    <source>
        <strain evidence="2 3">DK</strain>
    </source>
</reference>
<dbReference type="KEGG" id="nneo:PQG83_07355"/>
<feature type="transmembrane region" description="Helical" evidence="1">
    <location>
        <begin position="46"/>
        <end position="67"/>
    </location>
</feature>
<evidence type="ECO:0000313" key="3">
    <source>
        <dbReference type="Proteomes" id="UP001302494"/>
    </source>
</evidence>
<protein>
    <submittedName>
        <fullName evidence="2">Uncharacterized protein</fullName>
    </submittedName>
</protein>
<proteinExistence type="predicted"/>
<dbReference type="RefSeq" id="WP_312748250.1">
    <property type="nucleotide sequence ID" value="NZ_CP116968.1"/>
</dbReference>
<dbReference type="Proteomes" id="UP001302494">
    <property type="component" value="Chromosome"/>
</dbReference>
<feature type="transmembrane region" description="Helical" evidence="1">
    <location>
        <begin position="126"/>
        <end position="146"/>
    </location>
</feature>
<feature type="transmembrane region" description="Helical" evidence="1">
    <location>
        <begin position="101"/>
        <end position="120"/>
    </location>
</feature>
<name>A0AA96GKE7_9BACT</name>
<gene>
    <name evidence="2" type="ORF">PQG83_07355</name>
</gene>
<evidence type="ECO:0000256" key="1">
    <source>
        <dbReference type="SAM" id="Phobius"/>
    </source>
</evidence>
<keyword evidence="3" id="KW-1185">Reference proteome</keyword>
<sequence>MNNFKRILIFTVSVFLLSFGYFLSLYPNRPDDPEHETFLREIGEGFGTLGLWALGIIYGRTLVKLACGQGGLLQRLVPDEYDVSAIPPFSTLLNVLNRTHIYVGIVAIAVILLHIAMVGLNADILFFPAVLALVLWQGLFGFFLTWRYSPQDLKTFSYFVHAQFVTGIMIGIFSVFGHLLLDD</sequence>
<feature type="transmembrane region" description="Helical" evidence="1">
    <location>
        <begin position="7"/>
        <end position="26"/>
    </location>
</feature>
<keyword evidence="1" id="KW-0472">Membrane</keyword>
<feature type="transmembrane region" description="Helical" evidence="1">
    <location>
        <begin position="158"/>
        <end position="181"/>
    </location>
</feature>
<keyword evidence="1" id="KW-1133">Transmembrane helix</keyword>